<keyword evidence="3 8" id="KW-0812">Transmembrane</keyword>
<sequence>MRLKDSWLNLKPRKTVWVALAAICLSCTLLLLFVEYERIPLSWDRHSTLNQQPVTPPSLSTTNPTAENTTTTISSSPNYHNNQPPYNPSNAVSGDRRCQAFADPGNVVFVIKTGATEVYEKLPTQLLTTLGCVQDFLLFSDLDEQIGPYRLRDTLADFNETLKETLPDFELYRLQHEFRRTGQDMASLKGEKAWKLDKYKFLHLVEKAWLERPGRDWYFFIETDTYVVWTNLILWLQRISPPKDPLYLGSIAYFRNEPFAHGGSGIVISGKLLEQFIGGEAGLANKYDDAFQTNCCGDSVLANTIRKELDIEVKNMRPQINGEKPSTLPFGPSHWCQPVVTMHHLHPRERTAIFDFEQARLDLTKPLTFAELSNLPFPSPITREYEEDWDNLSEIRIEFAGEISNSLETCRDACKGLEQCFQWRYSSSGECDVSTQFFRLGGMRKPEDNGTKKWYSGWNVEEIEKWRAGNKCKEVEWVEPY</sequence>
<evidence type="ECO:0000256" key="3">
    <source>
        <dbReference type="ARBA" id="ARBA00022692"/>
    </source>
</evidence>
<reference evidence="10" key="1">
    <citation type="journal article" date="2016" name="Genome Announc.">
        <title>Draft genome sequences of fungus Aspergillus calidoustus.</title>
        <authorList>
            <person name="Horn F."/>
            <person name="Linde J."/>
            <person name="Mattern D.J."/>
            <person name="Walther G."/>
            <person name="Guthke R."/>
            <person name="Scherlach K."/>
            <person name="Martin K."/>
            <person name="Brakhage A.A."/>
            <person name="Petzke L."/>
            <person name="Valiante V."/>
        </authorList>
    </citation>
    <scope>NUCLEOTIDE SEQUENCE [LARGE SCALE GENOMIC DNA]</scope>
    <source>
        <strain evidence="10">SF006504</strain>
    </source>
</reference>
<evidence type="ECO:0000313" key="9">
    <source>
        <dbReference type="EMBL" id="CEL04488.1"/>
    </source>
</evidence>
<feature type="region of interest" description="Disordered" evidence="7">
    <location>
        <begin position="50"/>
        <end position="91"/>
    </location>
</feature>
<feature type="compositionally biased region" description="Low complexity" evidence="7">
    <location>
        <begin position="60"/>
        <end position="90"/>
    </location>
</feature>
<dbReference type="EMBL" id="CDMC01000004">
    <property type="protein sequence ID" value="CEL04488.1"/>
    <property type="molecule type" value="Genomic_DNA"/>
</dbReference>
<keyword evidence="5 8" id="KW-1133">Transmembrane helix</keyword>
<evidence type="ECO:0000313" key="10">
    <source>
        <dbReference type="Proteomes" id="UP000054771"/>
    </source>
</evidence>
<comment type="subcellular location">
    <subcellularLocation>
        <location evidence="1">Membrane</location>
        <topology evidence="1">Single-pass type II membrane protein</topology>
    </subcellularLocation>
</comment>
<keyword evidence="10" id="KW-1185">Reference proteome</keyword>
<evidence type="ECO:0000256" key="4">
    <source>
        <dbReference type="ARBA" id="ARBA00022968"/>
    </source>
</evidence>
<proteinExistence type="inferred from homology"/>
<dbReference type="InterPro" id="IPR026050">
    <property type="entry name" value="C1GALT1/C1GALT1_chp1"/>
</dbReference>
<name>A0A0U5G212_ASPCI</name>
<evidence type="ECO:0000256" key="5">
    <source>
        <dbReference type="ARBA" id="ARBA00022989"/>
    </source>
</evidence>
<feature type="compositionally biased region" description="Polar residues" evidence="7">
    <location>
        <begin position="50"/>
        <end position="59"/>
    </location>
</feature>
<dbReference type="STRING" id="454130.A0A0U5G212"/>
<dbReference type="PANTHER" id="PTHR23033">
    <property type="entry name" value="BETA1,3-GALACTOSYLTRANSFERASE"/>
    <property type="match status" value="1"/>
</dbReference>
<dbReference type="Gene3D" id="3.90.550.50">
    <property type="match status" value="1"/>
</dbReference>
<evidence type="ECO:0008006" key="11">
    <source>
        <dbReference type="Google" id="ProtNLM"/>
    </source>
</evidence>
<accession>A0A0U5G212</accession>
<dbReference type="AlphaFoldDB" id="A0A0U5G212"/>
<dbReference type="OMA" id="WYLFVDA"/>
<organism evidence="9 10">
    <name type="scientific">Aspergillus calidoustus</name>
    <dbReference type="NCBI Taxonomy" id="454130"/>
    <lineage>
        <taxon>Eukaryota</taxon>
        <taxon>Fungi</taxon>
        <taxon>Dikarya</taxon>
        <taxon>Ascomycota</taxon>
        <taxon>Pezizomycotina</taxon>
        <taxon>Eurotiomycetes</taxon>
        <taxon>Eurotiomycetidae</taxon>
        <taxon>Eurotiales</taxon>
        <taxon>Aspergillaceae</taxon>
        <taxon>Aspergillus</taxon>
        <taxon>Aspergillus subgen. Nidulantes</taxon>
    </lineage>
</organism>
<comment type="similarity">
    <text evidence="2">Belongs to the glycosyltransferase 31 family. Beta3-Gal-T subfamily.</text>
</comment>
<dbReference type="FunFam" id="3.90.550.50:FF:000039">
    <property type="entry name" value="WGS project CABT00000000 data, contig 2.9"/>
    <property type="match status" value="1"/>
</dbReference>
<evidence type="ECO:0000256" key="7">
    <source>
        <dbReference type="SAM" id="MobiDB-lite"/>
    </source>
</evidence>
<feature type="transmembrane region" description="Helical" evidence="8">
    <location>
        <begin position="16"/>
        <end position="36"/>
    </location>
</feature>
<evidence type="ECO:0000256" key="1">
    <source>
        <dbReference type="ARBA" id="ARBA00004606"/>
    </source>
</evidence>
<evidence type="ECO:0000256" key="8">
    <source>
        <dbReference type="SAM" id="Phobius"/>
    </source>
</evidence>
<gene>
    <name evidence="9" type="ORF">ASPCAL05617</name>
</gene>
<keyword evidence="4" id="KW-0735">Signal-anchor</keyword>
<dbReference type="GO" id="GO:0016020">
    <property type="term" value="C:membrane"/>
    <property type="evidence" value="ECO:0007669"/>
    <property type="project" value="UniProtKB-SubCell"/>
</dbReference>
<dbReference type="PANTHER" id="PTHR23033:SF40">
    <property type="entry name" value="APPLE DOMAIN-CONTAINING PROTEIN"/>
    <property type="match status" value="1"/>
</dbReference>
<keyword evidence="6 8" id="KW-0472">Membrane</keyword>
<dbReference type="Proteomes" id="UP000054771">
    <property type="component" value="Unassembled WGS sequence"/>
</dbReference>
<protein>
    <recommendedName>
        <fullName evidence="11">Glycosyltransferase family 31 protein</fullName>
    </recommendedName>
</protein>
<dbReference type="OrthoDB" id="414175at2759"/>
<evidence type="ECO:0000256" key="2">
    <source>
        <dbReference type="ARBA" id="ARBA00006462"/>
    </source>
</evidence>
<evidence type="ECO:0000256" key="6">
    <source>
        <dbReference type="ARBA" id="ARBA00023136"/>
    </source>
</evidence>